<accession>A0A318USI2</accession>
<evidence type="ECO:0000313" key="3">
    <source>
        <dbReference type="Proteomes" id="UP000248198"/>
    </source>
</evidence>
<dbReference type="Pfam" id="PF18950">
    <property type="entry name" value="DUF5694"/>
    <property type="match status" value="1"/>
</dbReference>
<proteinExistence type="predicted"/>
<dbReference type="EMBL" id="QKLU01000001">
    <property type="protein sequence ID" value="PYF77065.1"/>
    <property type="molecule type" value="Genomic_DNA"/>
</dbReference>
<keyword evidence="1" id="KW-0732">Signal</keyword>
<dbReference type="InterPro" id="IPR043749">
    <property type="entry name" value="DUF5694"/>
</dbReference>
<name>A0A318USI2_9SPHI</name>
<evidence type="ECO:0008006" key="4">
    <source>
        <dbReference type="Google" id="ProtNLM"/>
    </source>
</evidence>
<dbReference type="Proteomes" id="UP000248198">
    <property type="component" value="Unassembled WGS sequence"/>
</dbReference>
<gene>
    <name evidence="2" type="ORF">B0O44_101544</name>
</gene>
<feature type="signal peptide" evidence="1">
    <location>
        <begin position="1"/>
        <end position="27"/>
    </location>
</feature>
<protein>
    <recommendedName>
        <fullName evidence="4">TraB family protein</fullName>
    </recommendedName>
</protein>
<evidence type="ECO:0000313" key="2">
    <source>
        <dbReference type="EMBL" id="PYF77065.1"/>
    </source>
</evidence>
<keyword evidence="3" id="KW-1185">Reference proteome</keyword>
<sequence>MIIMKNTRLKMLLFLSLFLLNASLSFGQHKTDILPLSSFFPKQVKVLFVGSFHFHYPGLDAHVIADSNKVDVLSESRKKEVTELVNYIKRFKPTKIAIEAFPKWESTEKLRGYKKGAYRMERDERYQLGLRIANELHLDTIYAIDDNPMVSDPGKFDPVYIKNLFKDYDYKSDDPYSKIYEKWYAYEDKLQLRLNLLDYFKHINSRTYHQAGHGAYLTGDFKLDHKRGADALTMNWYSRNLRIFRNLQEITEGPKDRILVIFGNGHGSILRQLLESSPEYEWVEFDKLK</sequence>
<reference evidence="2 3" key="1">
    <citation type="submission" date="2018-06" db="EMBL/GenBank/DDBJ databases">
        <title>Genomic Encyclopedia of Archaeal and Bacterial Type Strains, Phase II (KMG-II): from individual species to whole genera.</title>
        <authorList>
            <person name="Goeker M."/>
        </authorList>
    </citation>
    <scope>NUCLEOTIDE SEQUENCE [LARGE SCALE GENOMIC DNA]</scope>
    <source>
        <strain evidence="2 3">DSM 27372</strain>
    </source>
</reference>
<dbReference type="AlphaFoldDB" id="A0A318USI2"/>
<organism evidence="2 3">
    <name type="scientific">Pedobacter nutrimenti</name>
    <dbReference type="NCBI Taxonomy" id="1241337"/>
    <lineage>
        <taxon>Bacteria</taxon>
        <taxon>Pseudomonadati</taxon>
        <taxon>Bacteroidota</taxon>
        <taxon>Sphingobacteriia</taxon>
        <taxon>Sphingobacteriales</taxon>
        <taxon>Sphingobacteriaceae</taxon>
        <taxon>Pedobacter</taxon>
    </lineage>
</organism>
<evidence type="ECO:0000256" key="1">
    <source>
        <dbReference type="SAM" id="SignalP"/>
    </source>
</evidence>
<comment type="caution">
    <text evidence="2">The sequence shown here is derived from an EMBL/GenBank/DDBJ whole genome shotgun (WGS) entry which is preliminary data.</text>
</comment>
<feature type="chain" id="PRO_5016446000" description="TraB family protein" evidence="1">
    <location>
        <begin position="28"/>
        <end position="289"/>
    </location>
</feature>